<sequence length="144" mass="14464">MTRSMIAAAALALCAALPAAAQDFGGVRLRGPESVLDKVESFDRSGCRLSTTSVTLGVNKATANDSRARQQVATDGSGGCRPLVSTQAAVGVNLSIGRRASAEQSVEAVGPAGILATNTLARGVNIAAGARGAASQRVTAQTIR</sequence>
<dbReference type="Proteomes" id="UP001243009">
    <property type="component" value="Unassembled WGS sequence"/>
</dbReference>
<evidence type="ECO:0000313" key="3">
    <source>
        <dbReference type="Proteomes" id="UP001243009"/>
    </source>
</evidence>
<name>A0ABT9DW69_9PROT</name>
<dbReference type="RefSeq" id="WP_305103005.1">
    <property type="nucleotide sequence ID" value="NZ_JAUTWS010000005.1"/>
</dbReference>
<evidence type="ECO:0000256" key="1">
    <source>
        <dbReference type="SAM" id="SignalP"/>
    </source>
</evidence>
<protein>
    <submittedName>
        <fullName evidence="2">Uncharacterized protein</fullName>
    </submittedName>
</protein>
<keyword evidence="3" id="KW-1185">Reference proteome</keyword>
<dbReference type="EMBL" id="JAUTWS010000005">
    <property type="protein sequence ID" value="MDO9708139.1"/>
    <property type="molecule type" value="Genomic_DNA"/>
</dbReference>
<feature type="chain" id="PRO_5046194744" evidence="1">
    <location>
        <begin position="22"/>
        <end position="144"/>
    </location>
</feature>
<proteinExistence type="predicted"/>
<comment type="caution">
    <text evidence="2">The sequence shown here is derived from an EMBL/GenBank/DDBJ whole genome shotgun (WGS) entry which is preliminary data.</text>
</comment>
<feature type="signal peptide" evidence="1">
    <location>
        <begin position="1"/>
        <end position="21"/>
    </location>
</feature>
<reference evidence="2 3" key="1">
    <citation type="submission" date="2023-08" db="EMBL/GenBank/DDBJ databases">
        <title>The draft genome sequence of Paracraurococcus sp. LOR1-02.</title>
        <authorList>
            <person name="Kingkaew E."/>
            <person name="Tanasupawat S."/>
        </authorList>
    </citation>
    <scope>NUCLEOTIDE SEQUENCE [LARGE SCALE GENOMIC DNA]</scope>
    <source>
        <strain evidence="2 3">LOR1-02</strain>
    </source>
</reference>
<keyword evidence="1" id="KW-0732">Signal</keyword>
<accession>A0ABT9DW69</accession>
<evidence type="ECO:0000313" key="2">
    <source>
        <dbReference type="EMBL" id="MDO9708139.1"/>
    </source>
</evidence>
<organism evidence="2 3">
    <name type="scientific">Paracraurococcus lichenis</name>
    <dbReference type="NCBI Taxonomy" id="3064888"/>
    <lineage>
        <taxon>Bacteria</taxon>
        <taxon>Pseudomonadati</taxon>
        <taxon>Pseudomonadota</taxon>
        <taxon>Alphaproteobacteria</taxon>
        <taxon>Acetobacterales</taxon>
        <taxon>Roseomonadaceae</taxon>
        <taxon>Paracraurococcus</taxon>
    </lineage>
</organism>
<gene>
    <name evidence="2" type="ORF">Q7A36_07290</name>
</gene>